<dbReference type="CDD" id="cd00609">
    <property type="entry name" value="AAT_like"/>
    <property type="match status" value="1"/>
</dbReference>
<dbReference type="InterPro" id="IPR015422">
    <property type="entry name" value="PyrdxlP-dep_Trfase_small"/>
</dbReference>
<accession>A0A7S8CD82</accession>
<comment type="cofactor">
    <cofactor evidence="1">
        <name>pyridoxal 5'-phosphate</name>
        <dbReference type="ChEBI" id="CHEBI:597326"/>
    </cofactor>
</comment>
<evidence type="ECO:0000256" key="1">
    <source>
        <dbReference type="ARBA" id="ARBA00001933"/>
    </source>
</evidence>
<dbReference type="GO" id="GO:0008483">
    <property type="term" value="F:transaminase activity"/>
    <property type="evidence" value="ECO:0007669"/>
    <property type="project" value="UniProtKB-KW"/>
</dbReference>
<sequence>MNTSLLFSTSTKLALKNDPPGEWMPNVPDGAIRLSSGFPYPLVVPVAELQSAVNRLVEKEWDLPLHYVGSEKSDLLQQQLQVRSAVRGMKVASSELLVTSGACQALDLLARVFLDEHSVVIVESPTYMEALEIFRNYTSHIISIPVDEDGIQTDLIEEVLRERMTTGLAMPKFVYTIPTFQNPTGTTMSMERRVSLLELAKRFGFIVVEDDAYGELFFEEAFPTLKSLDEDGVVVYVGSLSKLVAPGLRIGWIAASEEIVSAAYWFKKDLDHPFAQAVMATYLEEVDFGDHVVRLRDVYARKLDVMLEALAEWMPDSVTWGVPSGGYFVWVRVPGVDTAGVLKAALEAGVSFIPGKYFYLDGEDGREYLRLSFSYMSEAKIVEGVRLLGDVLGLLQITE</sequence>
<dbReference type="RefSeq" id="WP_239672527.1">
    <property type="nucleotide sequence ID" value="NZ_CP049742.1"/>
</dbReference>
<gene>
    <name evidence="8" type="ORF">G8O30_13210</name>
</gene>
<proteinExistence type="inferred from homology"/>
<dbReference type="FunFam" id="3.40.640.10:FF:000053">
    <property type="entry name" value="Aminotransferase, class I"/>
    <property type="match status" value="1"/>
</dbReference>
<evidence type="ECO:0000259" key="7">
    <source>
        <dbReference type="Pfam" id="PF00155"/>
    </source>
</evidence>
<name>A0A7S8CD82_9BACI</name>
<evidence type="ECO:0000256" key="6">
    <source>
        <dbReference type="ARBA" id="ARBA00022898"/>
    </source>
</evidence>
<dbReference type="KEGG" id="mcui:G8O30_13210"/>
<comment type="subunit">
    <text evidence="3">Homodimer.</text>
</comment>
<feature type="domain" description="Aminotransferase class I/classII large" evidence="7">
    <location>
        <begin position="92"/>
        <end position="385"/>
    </location>
</feature>
<keyword evidence="6" id="KW-0663">Pyridoxal phosphate</keyword>
<keyword evidence="9" id="KW-1185">Reference proteome</keyword>
<organism evidence="8 9">
    <name type="scientific">Mangrovibacillus cuniculi</name>
    <dbReference type="NCBI Taxonomy" id="2593652"/>
    <lineage>
        <taxon>Bacteria</taxon>
        <taxon>Bacillati</taxon>
        <taxon>Bacillota</taxon>
        <taxon>Bacilli</taxon>
        <taxon>Bacillales</taxon>
        <taxon>Bacillaceae</taxon>
        <taxon>Mangrovibacillus</taxon>
    </lineage>
</organism>
<dbReference type="InterPro" id="IPR004839">
    <property type="entry name" value="Aminotransferase_I/II_large"/>
</dbReference>
<evidence type="ECO:0000256" key="2">
    <source>
        <dbReference type="ARBA" id="ARBA00007441"/>
    </source>
</evidence>
<dbReference type="AlphaFoldDB" id="A0A7S8CD82"/>
<evidence type="ECO:0000256" key="4">
    <source>
        <dbReference type="ARBA" id="ARBA00022576"/>
    </source>
</evidence>
<evidence type="ECO:0000313" key="9">
    <source>
        <dbReference type="Proteomes" id="UP000593626"/>
    </source>
</evidence>
<dbReference type="Pfam" id="PF00155">
    <property type="entry name" value="Aminotran_1_2"/>
    <property type="match status" value="1"/>
</dbReference>
<keyword evidence="4 8" id="KW-0032">Aminotransferase</keyword>
<dbReference type="SUPFAM" id="SSF53383">
    <property type="entry name" value="PLP-dependent transferases"/>
    <property type="match status" value="1"/>
</dbReference>
<dbReference type="PANTHER" id="PTHR42790">
    <property type="entry name" value="AMINOTRANSFERASE"/>
    <property type="match status" value="1"/>
</dbReference>
<evidence type="ECO:0000256" key="5">
    <source>
        <dbReference type="ARBA" id="ARBA00022679"/>
    </source>
</evidence>
<dbReference type="PANTHER" id="PTHR42790:SF19">
    <property type="entry name" value="KYNURENINE_ALPHA-AMINOADIPATE AMINOTRANSFERASE, MITOCHONDRIAL"/>
    <property type="match status" value="1"/>
</dbReference>
<dbReference type="InterPro" id="IPR050859">
    <property type="entry name" value="Class-I_PLP-dep_aminotransf"/>
</dbReference>
<dbReference type="Proteomes" id="UP000593626">
    <property type="component" value="Chromosome"/>
</dbReference>
<dbReference type="GO" id="GO:0030170">
    <property type="term" value="F:pyridoxal phosphate binding"/>
    <property type="evidence" value="ECO:0007669"/>
    <property type="project" value="InterPro"/>
</dbReference>
<evidence type="ECO:0000313" key="8">
    <source>
        <dbReference type="EMBL" id="QPC47849.1"/>
    </source>
</evidence>
<dbReference type="GO" id="GO:1901605">
    <property type="term" value="P:alpha-amino acid metabolic process"/>
    <property type="evidence" value="ECO:0007669"/>
    <property type="project" value="TreeGrafter"/>
</dbReference>
<dbReference type="EMBL" id="CP049742">
    <property type="protein sequence ID" value="QPC47849.1"/>
    <property type="molecule type" value="Genomic_DNA"/>
</dbReference>
<dbReference type="Gene3D" id="3.90.1150.10">
    <property type="entry name" value="Aspartate Aminotransferase, domain 1"/>
    <property type="match status" value="1"/>
</dbReference>
<dbReference type="Gene3D" id="3.40.640.10">
    <property type="entry name" value="Type I PLP-dependent aspartate aminotransferase-like (Major domain)"/>
    <property type="match status" value="1"/>
</dbReference>
<dbReference type="InterPro" id="IPR015421">
    <property type="entry name" value="PyrdxlP-dep_Trfase_major"/>
</dbReference>
<keyword evidence="5 8" id="KW-0808">Transferase</keyword>
<evidence type="ECO:0000256" key="3">
    <source>
        <dbReference type="ARBA" id="ARBA00011738"/>
    </source>
</evidence>
<protein>
    <submittedName>
        <fullName evidence="8">PLP-dependent aminotransferase family protein</fullName>
    </submittedName>
</protein>
<reference evidence="8 9" key="1">
    <citation type="submission" date="2019-07" db="EMBL/GenBank/DDBJ databases">
        <title>Genome sequence of 2 isolates from Red Sea Mangroves.</title>
        <authorList>
            <person name="Sefrji F."/>
            <person name="Michoud G."/>
            <person name="Merlino G."/>
            <person name="Daffonchio D."/>
        </authorList>
    </citation>
    <scope>NUCLEOTIDE SEQUENCE [LARGE SCALE GENOMIC DNA]</scope>
    <source>
        <strain evidence="8 9">R1DC41</strain>
    </source>
</reference>
<dbReference type="InterPro" id="IPR015424">
    <property type="entry name" value="PyrdxlP-dep_Trfase"/>
</dbReference>
<comment type="similarity">
    <text evidence="2">Belongs to the class-I pyridoxal-phosphate-dependent aminotransferase family.</text>
</comment>